<proteinExistence type="predicted"/>
<dbReference type="RefSeq" id="WP_011966242.1">
    <property type="nucleotide sequence ID" value="NC_009615.1"/>
</dbReference>
<dbReference type="AlphaFoldDB" id="A6LAG4"/>
<evidence type="ECO:0000259" key="1">
    <source>
        <dbReference type="Pfam" id="PF08808"/>
    </source>
</evidence>
<dbReference type="HOGENOM" id="CLU_049419_0_0_10"/>
<sequence>MEGFYEKLRKLMPLKNWNDLILEEREKQDFREGLSCALDAYVSLLKEYKEILGPDIDDIIAKVEECNNYLKECVNYYYEGMYSSAYESIAKILSDSLYQNSYLPIQSGCVLYKARTIGKYQKLTFEDMFHIPLNQRGIVKTQRYSAPGYPCLYLGKSINVCWEELGRPRFDDLMISRFVVKNEFQVLDLRVPQKDALKSDRLAEILKKIPLIMSVSIVVIDTDASFKPEYIIPQLIIEYIITNNRNEYKEGKRDLFSFILGVYYTSTHINGDLEFPENIFYNLALPVVVVNGKETYCELLSSCFDWTDPTSYYYEDIKEKFGSTFRDVDIDSKLTQKELHYKYSKMGELESRMSELSLKEHKHCIVNTNTIYLDSDGKMLNKLEIRADHDTSWAFNNL</sequence>
<accession>A6LAG4</accession>
<keyword evidence="3" id="KW-1185">Reference proteome</keyword>
<gene>
    <name evidence="2" type="ordered locus">BDI_0910</name>
</gene>
<protein>
    <recommendedName>
        <fullName evidence="1">RES domain-containing protein</fullName>
    </recommendedName>
</protein>
<dbReference type="eggNOG" id="ENOG5032TMW">
    <property type="taxonomic scope" value="Bacteria"/>
</dbReference>
<dbReference type="PaxDb" id="435591-BDI_0910"/>
<dbReference type="EMBL" id="CP000140">
    <property type="protein sequence ID" value="ABR42678.1"/>
    <property type="molecule type" value="Genomic_DNA"/>
</dbReference>
<dbReference type="BioCyc" id="PDIS435591:G1G5A-941-MONOMER"/>
<organism evidence="2 3">
    <name type="scientific">Parabacteroides distasonis (strain ATCC 8503 / DSM 20701 / CIP 104284 / JCM 5825 / NCTC 11152)</name>
    <dbReference type="NCBI Taxonomy" id="435591"/>
    <lineage>
        <taxon>Bacteria</taxon>
        <taxon>Pseudomonadati</taxon>
        <taxon>Bacteroidota</taxon>
        <taxon>Bacteroidia</taxon>
        <taxon>Bacteroidales</taxon>
        <taxon>Tannerellaceae</taxon>
        <taxon>Parabacteroides</taxon>
    </lineage>
</organism>
<evidence type="ECO:0000313" key="2">
    <source>
        <dbReference type="EMBL" id="ABR42678.1"/>
    </source>
</evidence>
<dbReference type="KEGG" id="pdi:BDI_0910"/>
<feature type="domain" description="RES" evidence="1">
    <location>
        <begin position="134"/>
        <end position="271"/>
    </location>
</feature>
<dbReference type="Pfam" id="PF08808">
    <property type="entry name" value="RES"/>
    <property type="match status" value="1"/>
</dbReference>
<reference evidence="2 3" key="1">
    <citation type="journal article" date="2007" name="PLoS Biol.">
        <title>Evolution of symbiotic bacteria in the distal human intestine.</title>
        <authorList>
            <person name="Xu J."/>
            <person name="Mahowald M.A."/>
            <person name="Ley R.E."/>
            <person name="Lozupone C.A."/>
            <person name="Hamady M."/>
            <person name="Martens E.C."/>
            <person name="Henrissat B."/>
            <person name="Coutinho P.M."/>
            <person name="Minx P."/>
            <person name="Latreille P."/>
            <person name="Cordum H."/>
            <person name="Van Brunt A."/>
            <person name="Kim K."/>
            <person name="Fulton R.S."/>
            <person name="Fulton L.A."/>
            <person name="Clifton S.W."/>
            <person name="Wilson R.K."/>
            <person name="Knight R.D."/>
            <person name="Gordon J.I."/>
        </authorList>
    </citation>
    <scope>NUCLEOTIDE SEQUENCE [LARGE SCALE GENOMIC DNA]</scope>
    <source>
        <strain evidence="3">ATCC 8503 / DSM 20701 / CIP 104284 / JCM 5825 / NCTC 11152</strain>
    </source>
</reference>
<evidence type="ECO:0000313" key="3">
    <source>
        <dbReference type="Proteomes" id="UP000000566"/>
    </source>
</evidence>
<dbReference type="Proteomes" id="UP000000566">
    <property type="component" value="Chromosome"/>
</dbReference>
<dbReference type="InterPro" id="IPR014914">
    <property type="entry name" value="RES_dom"/>
</dbReference>
<name>A6LAG4_PARD8</name>